<dbReference type="EMBL" id="JABCRI010000004">
    <property type="protein sequence ID" value="KAF8407563.1"/>
    <property type="molecule type" value="Genomic_DNA"/>
</dbReference>
<dbReference type="GO" id="GO:0032451">
    <property type="term" value="F:demethylase activity"/>
    <property type="evidence" value="ECO:0007669"/>
    <property type="project" value="InterPro"/>
</dbReference>
<dbReference type="PANTHER" id="PTHR31447:SF0">
    <property type="entry name" value="HYDROXYPROLINE-RICH GLYCOPROTEIN FAMILY PROTEIN"/>
    <property type="match status" value="1"/>
</dbReference>
<sequence length="348" mass="38387">MAMPSGNVVISDKMQFPSGGAGGGEIHHRQWFPDERDGFISWLRGEFAAANAIIDSLCHHLWSIGEPGEYDAVMGSIQQRRCNWNPILNMQQYFSVAEVMFALQEAARRKQQRHFDQMKFMEKDLKKSAPQGVGSRQGHRDEIVKENYSSILEPHNRDANSSAQLVILGSEKGKGKPDIGEEAKQGGEVGVSDEKGLALANEKEGNYRLHGCAGVDATAKPQGDIGLKSSGKLEVTEYGDSEPKSPLIFKLINPLSGPCNALVRSGSDTIQNQEEKQNLTPIPQTFVGTEMFDGKAVNVVEGLKFYEELFDNSEIPRLLSLVYELRAAGRRGQFQGKFTNAFPLSRAE</sequence>
<dbReference type="InterPro" id="IPR037151">
    <property type="entry name" value="AlkB-like_sf"/>
</dbReference>
<evidence type="ECO:0000256" key="2">
    <source>
        <dbReference type="SAM" id="MobiDB-lite"/>
    </source>
</evidence>
<dbReference type="PANTHER" id="PTHR31447">
    <property type="entry name" value="HYDROXYPROLINE-RICH GLYCOPROTEIN FAMILY PROTEIN-RELATED"/>
    <property type="match status" value="1"/>
</dbReference>
<dbReference type="InterPro" id="IPR044842">
    <property type="entry name" value="ALKBH9B/ALKBH10B-like"/>
</dbReference>
<proteinExistence type="inferred from homology"/>
<comment type="similarity">
    <text evidence="1">Belongs to the alkB family.</text>
</comment>
<dbReference type="GO" id="GO:0003729">
    <property type="term" value="F:mRNA binding"/>
    <property type="evidence" value="ECO:0007669"/>
    <property type="project" value="InterPro"/>
</dbReference>
<dbReference type="OMA" id="QGKFLVF"/>
<evidence type="ECO:0000313" key="4">
    <source>
        <dbReference type="Proteomes" id="UP000655225"/>
    </source>
</evidence>
<accession>A0A835DL27</accession>
<keyword evidence="4" id="KW-1185">Reference proteome</keyword>
<comment type="caution">
    <text evidence="3">The sequence shown here is derived from an EMBL/GenBank/DDBJ whole genome shotgun (WGS) entry which is preliminary data.</text>
</comment>
<evidence type="ECO:0000256" key="1">
    <source>
        <dbReference type="ARBA" id="ARBA00007879"/>
    </source>
</evidence>
<gene>
    <name evidence="3" type="ORF">HHK36_006697</name>
</gene>
<dbReference type="Proteomes" id="UP000655225">
    <property type="component" value="Unassembled WGS sequence"/>
</dbReference>
<dbReference type="GO" id="GO:0006402">
    <property type="term" value="P:mRNA catabolic process"/>
    <property type="evidence" value="ECO:0007669"/>
    <property type="project" value="InterPro"/>
</dbReference>
<dbReference type="OrthoDB" id="1916097at2759"/>
<dbReference type="AlphaFoldDB" id="A0A835DL27"/>
<dbReference type="Gene3D" id="2.60.120.590">
    <property type="entry name" value="Alpha-ketoglutarate-dependent dioxygenase AlkB-like"/>
    <property type="match status" value="1"/>
</dbReference>
<protein>
    <submittedName>
        <fullName evidence="3">Uncharacterized protein</fullName>
    </submittedName>
</protein>
<name>A0A835DL27_TETSI</name>
<feature type="compositionally biased region" description="Basic and acidic residues" evidence="2">
    <location>
        <begin position="171"/>
        <end position="185"/>
    </location>
</feature>
<reference evidence="3 4" key="1">
    <citation type="submission" date="2020-04" db="EMBL/GenBank/DDBJ databases">
        <title>Plant Genome Project.</title>
        <authorList>
            <person name="Zhang R.-G."/>
        </authorList>
    </citation>
    <scope>NUCLEOTIDE SEQUENCE [LARGE SCALE GENOMIC DNA]</scope>
    <source>
        <strain evidence="3">YNK0</strain>
        <tissue evidence="3">Leaf</tissue>
    </source>
</reference>
<evidence type="ECO:0000313" key="3">
    <source>
        <dbReference type="EMBL" id="KAF8407563.1"/>
    </source>
</evidence>
<organism evidence="3 4">
    <name type="scientific">Tetracentron sinense</name>
    <name type="common">Spur-leaf</name>
    <dbReference type="NCBI Taxonomy" id="13715"/>
    <lineage>
        <taxon>Eukaryota</taxon>
        <taxon>Viridiplantae</taxon>
        <taxon>Streptophyta</taxon>
        <taxon>Embryophyta</taxon>
        <taxon>Tracheophyta</taxon>
        <taxon>Spermatophyta</taxon>
        <taxon>Magnoliopsida</taxon>
        <taxon>Trochodendrales</taxon>
        <taxon>Trochodendraceae</taxon>
        <taxon>Tetracentron</taxon>
    </lineage>
</organism>
<feature type="region of interest" description="Disordered" evidence="2">
    <location>
        <begin position="171"/>
        <end position="191"/>
    </location>
</feature>